<dbReference type="AlphaFoldDB" id="A0AAC8Q3D5"/>
<reference evidence="3 5" key="2">
    <citation type="submission" date="2018-08" db="EMBL/GenBank/DDBJ databases">
        <title>Genomic Encyclopedia of Archaeal and Bacterial Type Strains, Phase II (KMG-II): from individual species to whole genera.</title>
        <authorList>
            <person name="Goeker M."/>
        </authorList>
    </citation>
    <scope>NUCLEOTIDE SEQUENCE [LARGE SCALE GENOMIC DNA]</scope>
    <source>
        <strain evidence="3 5">DSM 2261</strain>
    </source>
</reference>
<dbReference type="PROSITE" id="PS51257">
    <property type="entry name" value="PROKAR_LIPOPROTEIN"/>
    <property type="match status" value="1"/>
</dbReference>
<proteinExistence type="predicted"/>
<dbReference type="Proteomes" id="UP000256345">
    <property type="component" value="Unassembled WGS sequence"/>
</dbReference>
<organism evidence="2 4">
    <name type="scientific">Archangium gephyra</name>
    <dbReference type="NCBI Taxonomy" id="48"/>
    <lineage>
        <taxon>Bacteria</taxon>
        <taxon>Pseudomonadati</taxon>
        <taxon>Myxococcota</taxon>
        <taxon>Myxococcia</taxon>
        <taxon>Myxococcales</taxon>
        <taxon>Cystobacterineae</taxon>
        <taxon>Archangiaceae</taxon>
        <taxon>Archangium</taxon>
    </lineage>
</organism>
<feature type="compositionally biased region" description="Basic and acidic residues" evidence="1">
    <location>
        <begin position="224"/>
        <end position="245"/>
    </location>
</feature>
<accession>A0AAC8Q3D5</accession>
<gene>
    <name evidence="2" type="ORF">AA314_01820</name>
    <name evidence="3" type="ORF">ATI61_104398</name>
</gene>
<feature type="region of interest" description="Disordered" evidence="1">
    <location>
        <begin position="31"/>
        <end position="68"/>
    </location>
</feature>
<dbReference type="EMBL" id="CP011509">
    <property type="protein sequence ID" value="AKJ00194.1"/>
    <property type="molecule type" value="Genomic_DNA"/>
</dbReference>
<evidence type="ECO:0000313" key="2">
    <source>
        <dbReference type="EMBL" id="AKJ00194.1"/>
    </source>
</evidence>
<evidence type="ECO:0000313" key="3">
    <source>
        <dbReference type="EMBL" id="REG33108.1"/>
    </source>
</evidence>
<keyword evidence="5" id="KW-1185">Reference proteome</keyword>
<dbReference type="KEGG" id="age:AA314_01820"/>
<evidence type="ECO:0000313" key="5">
    <source>
        <dbReference type="Proteomes" id="UP000256345"/>
    </source>
</evidence>
<reference evidence="2 4" key="1">
    <citation type="submission" date="2015-05" db="EMBL/GenBank/DDBJ databases">
        <title>Genome assembly of Archangium gephyra DSM 2261.</title>
        <authorList>
            <person name="Sharma G."/>
            <person name="Subramanian S."/>
        </authorList>
    </citation>
    <scope>NUCLEOTIDE SEQUENCE [LARGE SCALE GENOMIC DNA]</scope>
    <source>
        <strain evidence="2 4">DSM 2261</strain>
    </source>
</reference>
<evidence type="ECO:0008006" key="6">
    <source>
        <dbReference type="Google" id="ProtNLM"/>
    </source>
</evidence>
<feature type="compositionally biased region" description="Low complexity" evidence="1">
    <location>
        <begin position="53"/>
        <end position="64"/>
    </location>
</feature>
<evidence type="ECO:0000313" key="4">
    <source>
        <dbReference type="Proteomes" id="UP000035579"/>
    </source>
</evidence>
<dbReference type="RefSeq" id="WP_147332856.1">
    <property type="nucleotide sequence ID" value="NZ_CP011509.1"/>
</dbReference>
<sequence>MNPFQVKGKMRPRPAVASGMLTLVLLGGCPNPSRSQLREQPEQPAAPAMKSTPAALSSAPAPASRKPVTEGRLIDSGLIIETFATRFGKRDLKQVPSEVIDTGVFRYVPYLTYETSRGELNIYGDPQHPAGVEIGIYAGKTSTKEELRNLMAGLLQQAADREVVHGLSLNEDKLERAGLTFEVTPPTADESYGGWWISIYDAAAIDRARASDAELKTIAVEAPAQKDEPRAEPKKPARKAKETGTSDRVYIPDYSREEGAYVRPPL</sequence>
<evidence type="ECO:0000256" key="1">
    <source>
        <dbReference type="SAM" id="MobiDB-lite"/>
    </source>
</evidence>
<dbReference type="Proteomes" id="UP000035579">
    <property type="component" value="Chromosome"/>
</dbReference>
<name>A0AAC8Q3D5_9BACT</name>
<feature type="region of interest" description="Disordered" evidence="1">
    <location>
        <begin position="219"/>
        <end position="266"/>
    </location>
</feature>
<protein>
    <recommendedName>
        <fullName evidence="6">Lipoprotein</fullName>
    </recommendedName>
</protein>
<dbReference type="EMBL" id="QUMU01000004">
    <property type="protein sequence ID" value="REG33108.1"/>
    <property type="molecule type" value="Genomic_DNA"/>
</dbReference>